<dbReference type="Ensembl" id="ENSNFUT00015046988.1">
    <property type="protein sequence ID" value="ENSNFUP00015045032.1"/>
    <property type="gene ID" value="ENSNFUG00015021402.1"/>
</dbReference>
<feature type="region of interest" description="Disordered" evidence="2">
    <location>
        <begin position="1"/>
        <end position="42"/>
    </location>
</feature>
<dbReference type="SUPFAM" id="SSF54768">
    <property type="entry name" value="dsRNA-binding domain-like"/>
    <property type="match status" value="2"/>
</dbReference>
<dbReference type="SMART" id="SM00358">
    <property type="entry name" value="DSRM"/>
    <property type="match status" value="2"/>
</dbReference>
<evidence type="ECO:0000313" key="5">
    <source>
        <dbReference type="Ensembl" id="ENSNFUP00015045032.1"/>
    </source>
</evidence>
<dbReference type="GO" id="GO:0005730">
    <property type="term" value="C:nucleolus"/>
    <property type="evidence" value="ECO:0007669"/>
    <property type="project" value="TreeGrafter"/>
</dbReference>
<dbReference type="FunFam" id="3.30.160.20:FF:000009">
    <property type="entry name" value="Adenosine deaminase RNA-specific B2 (inactive)"/>
    <property type="match status" value="1"/>
</dbReference>
<keyword evidence="6" id="KW-1185">Reference proteome</keyword>
<accession>A0A8C6PKY1</accession>
<feature type="domain" description="DRBM" evidence="3">
    <location>
        <begin position="92"/>
        <end position="158"/>
    </location>
</feature>
<reference evidence="5" key="2">
    <citation type="submission" date="2025-08" db="UniProtKB">
        <authorList>
            <consortium name="Ensembl"/>
        </authorList>
    </citation>
    <scope>IDENTIFICATION</scope>
</reference>
<feature type="compositionally biased region" description="Basic residues" evidence="2">
    <location>
        <begin position="19"/>
        <end position="31"/>
    </location>
</feature>
<dbReference type="Gene3D" id="3.30.160.20">
    <property type="match status" value="2"/>
</dbReference>
<dbReference type="GO" id="GO:0005737">
    <property type="term" value="C:cytoplasm"/>
    <property type="evidence" value="ECO:0007669"/>
    <property type="project" value="TreeGrafter"/>
</dbReference>
<dbReference type="PROSITE" id="PS50137">
    <property type="entry name" value="DS_RBD"/>
    <property type="match status" value="2"/>
</dbReference>
<name>A0A8C6PKY1_NOTFU</name>
<dbReference type="GO" id="GO:0006382">
    <property type="term" value="P:adenosine to inosine editing"/>
    <property type="evidence" value="ECO:0007669"/>
    <property type="project" value="TreeGrafter"/>
</dbReference>
<reference evidence="5" key="1">
    <citation type="submission" date="2014-08" db="EMBL/GenBank/DDBJ databases">
        <authorList>
            <person name="Senf B."/>
            <person name="Petzold A."/>
            <person name="Downie B.R."/>
            <person name="Koch P."/>
            <person name="Platzer M."/>
        </authorList>
    </citation>
    <scope>NUCLEOTIDE SEQUENCE [LARGE SCALE GENOMIC DNA]</scope>
    <source>
        <strain evidence="5">GRZ</strain>
    </source>
</reference>
<dbReference type="GO" id="GO:0008251">
    <property type="term" value="F:tRNA-specific adenosine deaminase activity"/>
    <property type="evidence" value="ECO:0007669"/>
    <property type="project" value="TreeGrafter"/>
</dbReference>
<dbReference type="InterPro" id="IPR002466">
    <property type="entry name" value="A_deamin"/>
</dbReference>
<dbReference type="GO" id="GO:0003725">
    <property type="term" value="F:double-stranded RNA binding"/>
    <property type="evidence" value="ECO:0007669"/>
    <property type="project" value="TreeGrafter"/>
</dbReference>
<organism evidence="5 6">
    <name type="scientific">Nothobranchius furzeri</name>
    <name type="common">Turquoise killifish</name>
    <dbReference type="NCBI Taxonomy" id="105023"/>
    <lineage>
        <taxon>Eukaryota</taxon>
        <taxon>Metazoa</taxon>
        <taxon>Chordata</taxon>
        <taxon>Craniata</taxon>
        <taxon>Vertebrata</taxon>
        <taxon>Euteleostomi</taxon>
        <taxon>Actinopterygii</taxon>
        <taxon>Neopterygii</taxon>
        <taxon>Teleostei</taxon>
        <taxon>Neoteleostei</taxon>
        <taxon>Acanthomorphata</taxon>
        <taxon>Ovalentaria</taxon>
        <taxon>Atherinomorphae</taxon>
        <taxon>Cyprinodontiformes</taxon>
        <taxon>Nothobranchiidae</taxon>
        <taxon>Nothobranchius</taxon>
    </lineage>
</organism>
<dbReference type="InterPro" id="IPR014720">
    <property type="entry name" value="dsRBD_dom"/>
</dbReference>
<evidence type="ECO:0000259" key="4">
    <source>
        <dbReference type="PROSITE" id="PS50141"/>
    </source>
</evidence>
<dbReference type="PANTHER" id="PTHR10910">
    <property type="entry name" value="EUKARYOTE SPECIFIC DSRNA BINDING PROTEIN"/>
    <property type="match status" value="1"/>
</dbReference>
<keyword evidence="1" id="KW-0694">RNA-binding</keyword>
<dbReference type="PANTHER" id="PTHR10910:SF17">
    <property type="entry name" value="DOUBLE-STRANDED RNA-SPECIFIC EDITASE B2"/>
    <property type="match status" value="1"/>
</dbReference>
<dbReference type="GO" id="GO:0003726">
    <property type="term" value="F:double-stranded RNA adenosine deaminase activity"/>
    <property type="evidence" value="ECO:0007669"/>
    <property type="project" value="TreeGrafter"/>
</dbReference>
<feature type="domain" description="DRBM" evidence="3">
    <location>
        <begin position="221"/>
        <end position="291"/>
    </location>
</feature>
<evidence type="ECO:0000256" key="2">
    <source>
        <dbReference type="SAM" id="MobiDB-lite"/>
    </source>
</evidence>
<evidence type="ECO:0000313" key="6">
    <source>
        <dbReference type="Proteomes" id="UP000694548"/>
    </source>
</evidence>
<dbReference type="PROSITE" id="PS50141">
    <property type="entry name" value="A_DEAMIN_EDITASE"/>
    <property type="match status" value="1"/>
</dbReference>
<dbReference type="SMART" id="SM00552">
    <property type="entry name" value="ADEAMc"/>
    <property type="match status" value="1"/>
</dbReference>
<evidence type="ECO:0000259" key="3">
    <source>
        <dbReference type="PROSITE" id="PS50137"/>
    </source>
</evidence>
<dbReference type="Pfam" id="PF00035">
    <property type="entry name" value="dsrm"/>
    <property type="match status" value="2"/>
</dbReference>
<sequence length="695" mass="77795">MVPLHGSCSRQSEEDGSTKSRRRRRRRRRRSKGEGSSSLEDQEEETLVNLNLLRKYHPSTFCASSPRAFRRKQLLLFYQNQQISQRSGWAVTQKNALVHLNELRPGLSYEIMSKTGPLHAPEFCVAVEVNGFCFEGRGATKKQAKLRAAEQALHSFIQFPNASQAHVTVGNFCNTRTDFTADTLDLTPPLTGNLHCNSAKTEFFTSSCNHFCSSTNPRRTSPLEHLSPVAMLNELRPGLRYLCQVERLRGRPMRRFIMVVRLEGEVFEGCGQSKRQAKTQAAAAALQELYNIRLRPERMLTGFQGGRTNQQLPQFFAESIHRLVKQKCSQLIDCCTSSTSLTPYKMLAGVVMTRGFDLRSARVVSLATGTKCLDLDNLSDLGCPLTDCHAEVLSRRALVRFLYSQLELLLRHPAEGEEQSIFIPNKSCRDGFRLQEGVLFHMYVSWCPCGDARLNCPYETRTAYPSRRFCCGLRVKVNGGEGTLPISAQRANQSPDGALPGKPPISMSCTDKIAKWSVVGLQGALLSHLVEPVYLYSLTVGTLRHAGHLSRAMAHRLAPVRHVPFPYQRQQLLIGYLSSREVWSAGKAPEVSLNWSYGDQTLEEISTSTGKRRDSGTPSRLCRCSMFTCWLKLQEQLTGAVLDPEASTRTYSASKMSAGRYQRALQQFSSCLQGGGLGTWIRKPPKSLQVQLETN</sequence>
<protein>
    <recommendedName>
        <fullName evidence="7">Adenosine deaminase, RNA-specific, B2</fullName>
    </recommendedName>
</protein>
<dbReference type="Proteomes" id="UP000694548">
    <property type="component" value="Chromosome sgr09"/>
</dbReference>
<dbReference type="GO" id="GO:0006396">
    <property type="term" value="P:RNA processing"/>
    <property type="evidence" value="ECO:0007669"/>
    <property type="project" value="InterPro"/>
</dbReference>
<dbReference type="GeneTree" id="ENSGT00940000157252"/>
<dbReference type="AlphaFoldDB" id="A0A8C6PKY1"/>
<feature type="domain" description="A to I editase" evidence="4">
    <location>
        <begin position="365"/>
        <end position="690"/>
    </location>
</feature>
<evidence type="ECO:0008006" key="7">
    <source>
        <dbReference type="Google" id="ProtNLM"/>
    </source>
</evidence>
<dbReference type="Pfam" id="PF02137">
    <property type="entry name" value="A_deamin"/>
    <property type="match status" value="1"/>
</dbReference>
<proteinExistence type="predicted"/>
<evidence type="ECO:0000256" key="1">
    <source>
        <dbReference type="PROSITE-ProRule" id="PRU00266"/>
    </source>
</evidence>
<reference evidence="5" key="3">
    <citation type="submission" date="2025-09" db="UniProtKB">
        <authorList>
            <consortium name="Ensembl"/>
        </authorList>
    </citation>
    <scope>IDENTIFICATION</scope>
</reference>